<dbReference type="RefSeq" id="WP_006900209.1">
    <property type="nucleotide sequence ID" value="NZ_BAOQ01000017.1"/>
</dbReference>
<evidence type="ECO:0000313" key="2">
    <source>
        <dbReference type="Proteomes" id="UP000035021"/>
    </source>
</evidence>
<accession>A0ABQ0IKI1</accession>
<organism evidence="1 2">
    <name type="scientific">Gordonia paraffinivorans NBRC 108238</name>
    <dbReference type="NCBI Taxonomy" id="1223543"/>
    <lineage>
        <taxon>Bacteria</taxon>
        <taxon>Bacillati</taxon>
        <taxon>Actinomycetota</taxon>
        <taxon>Actinomycetes</taxon>
        <taxon>Mycobacteriales</taxon>
        <taxon>Gordoniaceae</taxon>
        <taxon>Gordonia</taxon>
    </lineage>
</organism>
<sequence>MTPGRGSVPIRLDTETLIAGTRLSGQIRLTHATRVEYALLADILEHFATRGHLGGRTAAGHGRIQATLTQTITAGAPAESDWRTIVAAGRADAITALNALT</sequence>
<dbReference type="EMBL" id="BAOQ01000017">
    <property type="protein sequence ID" value="GAC83975.1"/>
    <property type="molecule type" value="Genomic_DNA"/>
</dbReference>
<gene>
    <name evidence="1" type="ORF">GP2_017_00030</name>
</gene>
<proteinExistence type="predicted"/>
<keyword evidence="2" id="KW-1185">Reference proteome</keyword>
<comment type="caution">
    <text evidence="1">The sequence shown here is derived from an EMBL/GenBank/DDBJ whole genome shotgun (WGS) entry which is preliminary data.</text>
</comment>
<name>A0ABQ0IKI1_9ACTN</name>
<reference evidence="1 2" key="1">
    <citation type="submission" date="2013-02" db="EMBL/GenBank/DDBJ databases">
        <title>Whole genome shotgun sequence of Gordonia paraffinivorans NBRC 108238.</title>
        <authorList>
            <person name="Isaki-Nakamura S."/>
            <person name="Hosoyama A."/>
            <person name="Tsuchikane K."/>
            <person name="Ando Y."/>
            <person name="Baba S."/>
            <person name="Ohji S."/>
            <person name="Hamada M."/>
            <person name="Tamura T."/>
            <person name="Yamazoe A."/>
            <person name="Yamazaki S."/>
            <person name="Fujita N."/>
        </authorList>
    </citation>
    <scope>NUCLEOTIDE SEQUENCE [LARGE SCALE GENOMIC DNA]</scope>
    <source>
        <strain evidence="1 2">NBRC 108238</strain>
    </source>
</reference>
<evidence type="ECO:0000313" key="1">
    <source>
        <dbReference type="EMBL" id="GAC83975.1"/>
    </source>
</evidence>
<dbReference type="Proteomes" id="UP000035021">
    <property type="component" value="Unassembled WGS sequence"/>
</dbReference>
<protein>
    <submittedName>
        <fullName evidence="1">Uncharacterized protein</fullName>
    </submittedName>
</protein>